<gene>
    <name evidence="8" type="ORF">O181_105916</name>
</gene>
<keyword evidence="3" id="KW-0540">Nuclease</keyword>
<keyword evidence="9" id="KW-1185">Reference proteome</keyword>
<dbReference type="GO" id="GO:0004519">
    <property type="term" value="F:endonuclease activity"/>
    <property type="evidence" value="ECO:0007669"/>
    <property type="project" value="UniProtKB-KW"/>
</dbReference>
<dbReference type="GO" id="GO:0003676">
    <property type="term" value="F:nucleic acid binding"/>
    <property type="evidence" value="ECO:0007669"/>
    <property type="project" value="InterPro"/>
</dbReference>
<keyword evidence="6" id="KW-0695">RNA-directed DNA polymerase</keyword>
<dbReference type="GO" id="GO:0016787">
    <property type="term" value="F:hydrolase activity"/>
    <property type="evidence" value="ECO:0007669"/>
    <property type="project" value="UniProtKB-KW"/>
</dbReference>
<dbReference type="InterPro" id="IPR036397">
    <property type="entry name" value="RNaseH_sf"/>
</dbReference>
<evidence type="ECO:0000256" key="6">
    <source>
        <dbReference type="ARBA" id="ARBA00022918"/>
    </source>
</evidence>
<reference evidence="8" key="1">
    <citation type="submission" date="2021-03" db="EMBL/GenBank/DDBJ databases">
        <title>Draft genome sequence of rust myrtle Austropuccinia psidii MF-1, a brazilian biotype.</title>
        <authorList>
            <person name="Quecine M.C."/>
            <person name="Pachon D.M.R."/>
            <person name="Bonatelli M.L."/>
            <person name="Correr F.H."/>
            <person name="Franceschini L.M."/>
            <person name="Leite T.F."/>
            <person name="Margarido G.R.A."/>
            <person name="Almeida C.A."/>
            <person name="Ferrarezi J.A."/>
            <person name="Labate C.A."/>
        </authorList>
    </citation>
    <scope>NUCLEOTIDE SEQUENCE</scope>
    <source>
        <strain evidence="8">MF-1</strain>
    </source>
</reference>
<dbReference type="Proteomes" id="UP000765509">
    <property type="component" value="Unassembled WGS sequence"/>
</dbReference>
<name>A0A9Q3JQE5_9BASI</name>
<keyword evidence="1" id="KW-0808">Transferase</keyword>
<feature type="domain" description="Reverse transcriptase RNase H-like" evidence="7">
    <location>
        <begin position="5"/>
        <end position="54"/>
    </location>
</feature>
<keyword evidence="5" id="KW-0378">Hydrolase</keyword>
<comment type="caution">
    <text evidence="8">The sequence shown here is derived from an EMBL/GenBank/DDBJ whole genome shotgun (WGS) entry which is preliminary data.</text>
</comment>
<dbReference type="InterPro" id="IPR050951">
    <property type="entry name" value="Retrovirus_Pol_polyprotein"/>
</dbReference>
<evidence type="ECO:0000256" key="1">
    <source>
        <dbReference type="ARBA" id="ARBA00022679"/>
    </source>
</evidence>
<evidence type="ECO:0000256" key="3">
    <source>
        <dbReference type="ARBA" id="ARBA00022722"/>
    </source>
</evidence>
<evidence type="ECO:0000256" key="4">
    <source>
        <dbReference type="ARBA" id="ARBA00022759"/>
    </source>
</evidence>
<keyword evidence="2" id="KW-0548">Nucleotidyltransferase</keyword>
<dbReference type="OrthoDB" id="3158924at2759"/>
<dbReference type="Pfam" id="PF17917">
    <property type="entry name" value="RT_RNaseH"/>
    <property type="match status" value="1"/>
</dbReference>
<evidence type="ECO:0000313" key="9">
    <source>
        <dbReference type="Proteomes" id="UP000765509"/>
    </source>
</evidence>
<organism evidence="8 9">
    <name type="scientific">Austropuccinia psidii MF-1</name>
    <dbReference type="NCBI Taxonomy" id="1389203"/>
    <lineage>
        <taxon>Eukaryota</taxon>
        <taxon>Fungi</taxon>
        <taxon>Dikarya</taxon>
        <taxon>Basidiomycota</taxon>
        <taxon>Pucciniomycotina</taxon>
        <taxon>Pucciniomycetes</taxon>
        <taxon>Pucciniales</taxon>
        <taxon>Sphaerophragmiaceae</taxon>
        <taxon>Austropuccinia</taxon>
    </lineage>
</organism>
<evidence type="ECO:0000259" key="7">
    <source>
        <dbReference type="Pfam" id="PF17917"/>
    </source>
</evidence>
<accession>A0A9Q3JQE5</accession>
<dbReference type="PANTHER" id="PTHR37984:SF15">
    <property type="entry name" value="INTEGRASE CATALYTIC DOMAIN-CONTAINING PROTEIN"/>
    <property type="match status" value="1"/>
</dbReference>
<dbReference type="Gene3D" id="3.30.420.10">
    <property type="entry name" value="Ribonuclease H-like superfamily/Ribonuclease H"/>
    <property type="match status" value="1"/>
</dbReference>
<evidence type="ECO:0000256" key="5">
    <source>
        <dbReference type="ARBA" id="ARBA00022801"/>
    </source>
</evidence>
<dbReference type="InterPro" id="IPR012337">
    <property type="entry name" value="RNaseH-like_sf"/>
</dbReference>
<proteinExistence type="predicted"/>
<evidence type="ECO:0000256" key="2">
    <source>
        <dbReference type="ARBA" id="ARBA00022695"/>
    </source>
</evidence>
<dbReference type="EMBL" id="AVOT02078736">
    <property type="protein sequence ID" value="MBW0566201.1"/>
    <property type="molecule type" value="Genomic_DNA"/>
</dbReference>
<dbReference type="GO" id="GO:0003964">
    <property type="term" value="F:RNA-directed DNA polymerase activity"/>
    <property type="evidence" value="ECO:0007669"/>
    <property type="project" value="UniProtKB-KW"/>
</dbReference>
<evidence type="ECO:0000313" key="8">
    <source>
        <dbReference type="EMBL" id="MBW0566201.1"/>
    </source>
</evidence>
<protein>
    <recommendedName>
        <fullName evidence="7">Reverse transcriptase RNase H-like domain-containing protein</fullName>
    </recommendedName>
</protein>
<sequence length="229" mass="26785">MKYSCLVWDLEKLNDFPEGCVFEVITDCTSVKSLLRIKTPNKHILRWQRAIQEYRGKMTTVHKDALWKNLHQLFGTNLSFSTAYHPQTDGLAERMIQNLEDMVRRLCEYGLELKDLKLAYKTFIHASFNQTPAILKNLWNPRIPQDSIWKDLGEIPPTAASFQGILEKSRKHEARCMDDSFAYDKNKCDNPHATPDFNIGDLVLLSTTNFNKIEGFENIKYYYFRTLCY</sequence>
<keyword evidence="4" id="KW-0255">Endonuclease</keyword>
<dbReference type="AlphaFoldDB" id="A0A9Q3JQE5"/>
<dbReference type="PANTHER" id="PTHR37984">
    <property type="entry name" value="PROTEIN CBG26694"/>
    <property type="match status" value="1"/>
</dbReference>
<dbReference type="SUPFAM" id="SSF53098">
    <property type="entry name" value="Ribonuclease H-like"/>
    <property type="match status" value="1"/>
</dbReference>
<dbReference type="InterPro" id="IPR041373">
    <property type="entry name" value="RT_RNaseH"/>
</dbReference>